<sequence length="48" mass="5464">MISAPIAKAIDFPSQRQAQRPARRNAWLARIGQRLQRRQQADAACPIH</sequence>
<organism evidence="2 3">
    <name type="scientific">Phytopseudomonas flavescens</name>
    <dbReference type="NCBI Taxonomy" id="29435"/>
    <lineage>
        <taxon>Bacteria</taxon>
        <taxon>Pseudomonadati</taxon>
        <taxon>Pseudomonadota</taxon>
        <taxon>Gammaproteobacteria</taxon>
        <taxon>Pseudomonadales</taxon>
        <taxon>Pseudomonadaceae</taxon>
        <taxon>Phytopseudomonas</taxon>
    </lineage>
</organism>
<dbReference type="EMBL" id="JACBYV010000001">
    <property type="protein sequence ID" value="NYH76249.1"/>
    <property type="molecule type" value="Genomic_DNA"/>
</dbReference>
<accession>A0A7Z0BSP8</accession>
<evidence type="ECO:0000313" key="2">
    <source>
        <dbReference type="EMBL" id="NYH76249.1"/>
    </source>
</evidence>
<dbReference type="Proteomes" id="UP000578688">
    <property type="component" value="Unassembled WGS sequence"/>
</dbReference>
<proteinExistence type="predicted"/>
<evidence type="ECO:0000313" key="3">
    <source>
        <dbReference type="Proteomes" id="UP000578688"/>
    </source>
</evidence>
<name>A0A7Z0BSP8_9GAMM</name>
<evidence type="ECO:0000256" key="1">
    <source>
        <dbReference type="SAM" id="MobiDB-lite"/>
    </source>
</evidence>
<reference evidence="2 3" key="1">
    <citation type="submission" date="2020-07" db="EMBL/GenBank/DDBJ databases">
        <title>Genomic analyses of the natural microbiome of Caenorhabditis elegans.</title>
        <authorList>
            <person name="Samuel B."/>
        </authorList>
    </citation>
    <scope>NUCLEOTIDE SEQUENCE [LARGE SCALE GENOMIC DNA]</scope>
    <source>
        <strain evidence="2 3">BIGb0408</strain>
    </source>
</reference>
<dbReference type="AlphaFoldDB" id="A0A7Z0BSP8"/>
<gene>
    <name evidence="2" type="ORF">FHR27_004859</name>
</gene>
<protein>
    <submittedName>
        <fullName evidence="2">Uncharacterized protein</fullName>
    </submittedName>
</protein>
<dbReference type="RefSeq" id="WP_156152819.1">
    <property type="nucleotide sequence ID" value="NZ_JACBYV010000001.1"/>
</dbReference>
<comment type="caution">
    <text evidence="2">The sequence shown here is derived from an EMBL/GenBank/DDBJ whole genome shotgun (WGS) entry which is preliminary data.</text>
</comment>
<feature type="region of interest" description="Disordered" evidence="1">
    <location>
        <begin position="1"/>
        <end position="23"/>
    </location>
</feature>
<keyword evidence="3" id="KW-1185">Reference proteome</keyword>